<accession>A0A9W8J760</accession>
<dbReference type="OrthoDB" id="623670at2759"/>
<dbReference type="SUPFAM" id="SSF50685">
    <property type="entry name" value="Barwin-like endoglucanases"/>
    <property type="match status" value="1"/>
</dbReference>
<name>A0A9W8J760_9AGAR</name>
<evidence type="ECO:0000256" key="3">
    <source>
        <dbReference type="SAM" id="SignalP"/>
    </source>
</evidence>
<dbReference type="CDD" id="cd22191">
    <property type="entry name" value="DPBB_RlpA_EXP_N-like"/>
    <property type="match status" value="1"/>
</dbReference>
<organism evidence="4 5">
    <name type="scientific">Candolleomyces eurysporus</name>
    <dbReference type="NCBI Taxonomy" id="2828524"/>
    <lineage>
        <taxon>Eukaryota</taxon>
        <taxon>Fungi</taxon>
        <taxon>Dikarya</taxon>
        <taxon>Basidiomycota</taxon>
        <taxon>Agaricomycotina</taxon>
        <taxon>Agaricomycetes</taxon>
        <taxon>Agaricomycetidae</taxon>
        <taxon>Agaricales</taxon>
        <taxon>Agaricineae</taxon>
        <taxon>Psathyrellaceae</taxon>
        <taxon>Candolleomyces</taxon>
    </lineage>
</organism>
<evidence type="ECO:0000313" key="4">
    <source>
        <dbReference type="EMBL" id="KAJ2929430.1"/>
    </source>
</evidence>
<dbReference type="InterPro" id="IPR051477">
    <property type="entry name" value="Expansin_CellWall"/>
</dbReference>
<evidence type="ECO:0000256" key="1">
    <source>
        <dbReference type="ARBA" id="ARBA00022729"/>
    </source>
</evidence>
<proteinExistence type="predicted"/>
<dbReference type="PANTHER" id="PTHR31836:SF28">
    <property type="entry name" value="SRCR DOMAIN-CONTAINING PROTEIN-RELATED"/>
    <property type="match status" value="1"/>
</dbReference>
<dbReference type="Gene3D" id="2.40.40.10">
    <property type="entry name" value="RlpA-like domain"/>
    <property type="match status" value="1"/>
</dbReference>
<dbReference type="Proteomes" id="UP001140091">
    <property type="component" value="Unassembled WGS sequence"/>
</dbReference>
<reference evidence="4" key="1">
    <citation type="submission" date="2022-06" db="EMBL/GenBank/DDBJ databases">
        <title>Genome Sequence of Candolleomyces eurysporus.</title>
        <authorList>
            <person name="Buettner E."/>
        </authorList>
    </citation>
    <scope>NUCLEOTIDE SEQUENCE</scope>
    <source>
        <strain evidence="4">VTCC 930004</strain>
    </source>
</reference>
<feature type="non-terminal residue" evidence="4">
    <location>
        <position position="1"/>
    </location>
</feature>
<evidence type="ECO:0000256" key="2">
    <source>
        <dbReference type="SAM" id="MobiDB-lite"/>
    </source>
</evidence>
<feature type="compositionally biased region" description="Low complexity" evidence="2">
    <location>
        <begin position="172"/>
        <end position="217"/>
    </location>
</feature>
<feature type="compositionally biased region" description="Pro residues" evidence="2">
    <location>
        <begin position="149"/>
        <end position="158"/>
    </location>
</feature>
<dbReference type="InterPro" id="IPR036908">
    <property type="entry name" value="RlpA-like_sf"/>
</dbReference>
<keyword evidence="5" id="KW-1185">Reference proteome</keyword>
<evidence type="ECO:0008006" key="6">
    <source>
        <dbReference type="Google" id="ProtNLM"/>
    </source>
</evidence>
<feature type="chain" id="PRO_5040919179" description="RlpA-like protein double-psi beta-barrel domain-containing protein" evidence="3">
    <location>
        <begin position="23"/>
        <end position="259"/>
    </location>
</feature>
<dbReference type="PANTHER" id="PTHR31836">
    <property type="match status" value="1"/>
</dbReference>
<gene>
    <name evidence="4" type="ORF">H1R20_g7670</name>
</gene>
<comment type="caution">
    <text evidence="4">The sequence shown here is derived from an EMBL/GenBank/DDBJ whole genome shotgun (WGS) entry which is preliminary data.</text>
</comment>
<feature type="signal peptide" evidence="3">
    <location>
        <begin position="1"/>
        <end position="22"/>
    </location>
</feature>
<dbReference type="EMBL" id="JANBPK010000874">
    <property type="protein sequence ID" value="KAJ2929430.1"/>
    <property type="molecule type" value="Genomic_DNA"/>
</dbReference>
<dbReference type="AlphaFoldDB" id="A0A9W8J760"/>
<protein>
    <recommendedName>
        <fullName evidence="6">RlpA-like protein double-psi beta-barrel domain-containing protein</fullName>
    </recommendedName>
</protein>
<keyword evidence="1 3" id="KW-0732">Signal</keyword>
<sequence length="259" mass="27258">MKFFSYIFTALTVSLLPVLAAAGEHLNRNIHHSGVARRAEGHLLDKRQSQHSKWSWYDTQTGNAGSCGRHLQNSEFVVAMNVPQYQAGNCFKFITLSWRGKSTRAQIVDMCPGCPYGGLDLSPALFQFFAPLGTGIIPDGAWSFGGEAPAPPPPPPKPSTTTSRWTPPPTPTRTSTRSTSTRTTTSERPTTTSTRSTSTTTSTTSSSSSTVSETTTSDAAGPTSSARVANSGNLADISELAVSFGQIVISGAAAGAAAQ</sequence>
<feature type="region of interest" description="Disordered" evidence="2">
    <location>
        <begin position="141"/>
        <end position="229"/>
    </location>
</feature>
<evidence type="ECO:0000313" key="5">
    <source>
        <dbReference type="Proteomes" id="UP001140091"/>
    </source>
</evidence>